<feature type="transmembrane region" description="Helical" evidence="2">
    <location>
        <begin position="43"/>
        <end position="65"/>
    </location>
</feature>
<feature type="region of interest" description="Disordered" evidence="1">
    <location>
        <begin position="70"/>
        <end position="94"/>
    </location>
</feature>
<organism evidence="3 4">
    <name type="scientific">Punica granatum</name>
    <name type="common">Pomegranate</name>
    <dbReference type="NCBI Taxonomy" id="22663"/>
    <lineage>
        <taxon>Eukaryota</taxon>
        <taxon>Viridiplantae</taxon>
        <taxon>Streptophyta</taxon>
        <taxon>Embryophyta</taxon>
        <taxon>Tracheophyta</taxon>
        <taxon>Spermatophyta</taxon>
        <taxon>Magnoliopsida</taxon>
        <taxon>eudicotyledons</taxon>
        <taxon>Gunneridae</taxon>
        <taxon>Pentapetalae</taxon>
        <taxon>rosids</taxon>
        <taxon>malvids</taxon>
        <taxon>Myrtales</taxon>
        <taxon>Lythraceae</taxon>
        <taxon>Punica</taxon>
    </lineage>
</organism>
<evidence type="ECO:0000256" key="2">
    <source>
        <dbReference type="SAM" id="Phobius"/>
    </source>
</evidence>
<evidence type="ECO:0000313" key="4">
    <source>
        <dbReference type="Proteomes" id="UP000233551"/>
    </source>
</evidence>
<dbReference type="Proteomes" id="UP000233551">
    <property type="component" value="Unassembled WGS sequence"/>
</dbReference>
<dbReference type="EMBL" id="PGOL01041605">
    <property type="protein sequence ID" value="PKI00796.1"/>
    <property type="molecule type" value="Genomic_DNA"/>
</dbReference>
<gene>
    <name evidence="3" type="ORF">CRG98_049641</name>
</gene>
<name>A0A2I0H7C3_PUNGR</name>
<keyword evidence="2" id="KW-1133">Transmembrane helix</keyword>
<feature type="non-terminal residue" evidence="3">
    <location>
        <position position="127"/>
    </location>
</feature>
<dbReference type="STRING" id="22663.A0A2I0H7C3"/>
<accession>A0A2I0H7C3</accession>
<keyword evidence="4" id="KW-1185">Reference proteome</keyword>
<protein>
    <recommendedName>
        <fullName evidence="5">Malectin-like domain-containing protein</fullName>
    </recommendedName>
</protein>
<reference evidence="3 4" key="1">
    <citation type="submission" date="2017-11" db="EMBL/GenBank/DDBJ databases">
        <title>De-novo sequencing of pomegranate (Punica granatum L.) genome.</title>
        <authorList>
            <person name="Akparov Z."/>
            <person name="Amiraslanov A."/>
            <person name="Hajiyeva S."/>
            <person name="Abbasov M."/>
            <person name="Kaur K."/>
            <person name="Hamwieh A."/>
            <person name="Solovyev V."/>
            <person name="Salamov A."/>
            <person name="Braich B."/>
            <person name="Kosarev P."/>
            <person name="Mahmoud A."/>
            <person name="Hajiyev E."/>
            <person name="Babayeva S."/>
            <person name="Izzatullayeva V."/>
            <person name="Mammadov A."/>
            <person name="Mammadov A."/>
            <person name="Sharifova S."/>
            <person name="Ojaghi J."/>
            <person name="Eynullazada K."/>
            <person name="Bayramov B."/>
            <person name="Abdulazimova A."/>
            <person name="Shahmuradov I."/>
        </authorList>
    </citation>
    <scope>NUCLEOTIDE SEQUENCE [LARGE SCALE GENOMIC DNA]</scope>
    <source>
        <strain evidence="4">cv. AG2017</strain>
        <tissue evidence="3">Leaf</tissue>
    </source>
</reference>
<proteinExistence type="predicted"/>
<keyword evidence="2" id="KW-0812">Transmembrane</keyword>
<evidence type="ECO:0008006" key="5">
    <source>
        <dbReference type="Google" id="ProtNLM"/>
    </source>
</evidence>
<comment type="caution">
    <text evidence="3">The sequence shown here is derived from an EMBL/GenBank/DDBJ whole genome shotgun (WGS) entry which is preliminary data.</text>
</comment>
<evidence type="ECO:0000256" key="1">
    <source>
        <dbReference type="SAM" id="MobiDB-lite"/>
    </source>
</evidence>
<keyword evidence="2" id="KW-0472">Membrane</keyword>
<dbReference type="AlphaFoldDB" id="A0A2I0H7C3"/>
<feature type="non-terminal residue" evidence="3">
    <location>
        <position position="1"/>
    </location>
</feature>
<evidence type="ECO:0000313" key="3">
    <source>
        <dbReference type="EMBL" id="PKI00796.1"/>
    </source>
</evidence>
<dbReference type="Gene3D" id="3.30.200.20">
    <property type="entry name" value="Phosphorylase Kinase, domain 1"/>
    <property type="match status" value="1"/>
</dbReference>
<sequence>IFKLSDTSGNLVESNRIPAPKQAIIDPTGAGSSGVSGKSKSQIGIIAGGVGGGVVLALLIGFFVVGASRRRRQSKDSNESDGNSHPAGSANTNTTSNLCRHFSFAEIKAATNNFDEALLLGVGGFGK</sequence>